<dbReference type="Pfam" id="PF05922">
    <property type="entry name" value="Inhibitor_I9"/>
    <property type="match status" value="1"/>
</dbReference>
<gene>
    <name evidence="5" type="ORF">O181_059678</name>
</gene>
<reference evidence="5" key="1">
    <citation type="submission" date="2021-03" db="EMBL/GenBank/DDBJ databases">
        <title>Draft genome sequence of rust myrtle Austropuccinia psidii MF-1, a brazilian biotype.</title>
        <authorList>
            <person name="Quecine M.C."/>
            <person name="Pachon D.M.R."/>
            <person name="Bonatelli M.L."/>
            <person name="Correr F.H."/>
            <person name="Franceschini L.M."/>
            <person name="Leite T.F."/>
            <person name="Margarido G.R.A."/>
            <person name="Almeida C.A."/>
            <person name="Ferrarezi J.A."/>
            <person name="Labate C.A."/>
        </authorList>
    </citation>
    <scope>NUCLEOTIDE SEQUENCE</scope>
    <source>
        <strain evidence="5">MF-1</strain>
    </source>
</reference>
<dbReference type="EMBL" id="AVOT02027753">
    <property type="protein sequence ID" value="MBW0519963.1"/>
    <property type="molecule type" value="Genomic_DNA"/>
</dbReference>
<sequence>MLATPLYLLLWLCLSLGQFQSSPSTQLASDLAQTNQLLQASVELGDSSNHKRKPSRRPNHKESKMSYIITFKEDTTQQQLDDYEHQLVSQGGHITHRYTSVLKGFAVKIEPSALNSLQQNPQITGIEPDGEVHTS</sequence>
<comment type="similarity">
    <text evidence="1">Belongs to the protease inhibitor I9 family.</text>
</comment>
<dbReference type="AlphaFoldDB" id="A0A9Q3EF87"/>
<feature type="region of interest" description="Disordered" evidence="2">
    <location>
        <begin position="42"/>
        <end position="65"/>
    </location>
</feature>
<keyword evidence="6" id="KW-1185">Reference proteome</keyword>
<protein>
    <recommendedName>
        <fullName evidence="4">Inhibitor I9 domain-containing protein</fullName>
    </recommendedName>
</protein>
<dbReference type="InterPro" id="IPR052471">
    <property type="entry name" value="PBI_I9"/>
</dbReference>
<dbReference type="FunFam" id="3.30.70.80:FF:000005">
    <property type="entry name" value="Proteinase inhibitor I2B"/>
    <property type="match status" value="1"/>
</dbReference>
<dbReference type="GO" id="GO:0004866">
    <property type="term" value="F:endopeptidase inhibitor activity"/>
    <property type="evidence" value="ECO:0007669"/>
    <property type="project" value="UniProtKB-ARBA"/>
</dbReference>
<dbReference type="OrthoDB" id="2506678at2759"/>
<dbReference type="PANTHER" id="PTHR28288:SF2">
    <property type="entry name" value="PROTEASE B INHIBITOR 2"/>
    <property type="match status" value="1"/>
</dbReference>
<dbReference type="SUPFAM" id="SSF54897">
    <property type="entry name" value="Protease propeptides/inhibitors"/>
    <property type="match status" value="1"/>
</dbReference>
<name>A0A9Q3EF87_9BASI</name>
<dbReference type="PANTHER" id="PTHR28288">
    <property type="entry name" value="PROTEASE B INHIBITOR 2"/>
    <property type="match status" value="1"/>
</dbReference>
<feature type="signal peptide" evidence="3">
    <location>
        <begin position="1"/>
        <end position="17"/>
    </location>
</feature>
<dbReference type="Gene3D" id="3.30.70.80">
    <property type="entry name" value="Peptidase S8 propeptide/proteinase inhibitor I9"/>
    <property type="match status" value="1"/>
</dbReference>
<evidence type="ECO:0000313" key="5">
    <source>
        <dbReference type="EMBL" id="MBW0519963.1"/>
    </source>
</evidence>
<dbReference type="InterPro" id="IPR037045">
    <property type="entry name" value="S8pro/Inhibitor_I9_sf"/>
</dbReference>
<feature type="compositionally biased region" description="Basic residues" evidence="2">
    <location>
        <begin position="50"/>
        <end position="59"/>
    </location>
</feature>
<accession>A0A9Q3EF87</accession>
<organism evidence="5 6">
    <name type="scientific">Austropuccinia psidii MF-1</name>
    <dbReference type="NCBI Taxonomy" id="1389203"/>
    <lineage>
        <taxon>Eukaryota</taxon>
        <taxon>Fungi</taxon>
        <taxon>Dikarya</taxon>
        <taxon>Basidiomycota</taxon>
        <taxon>Pucciniomycotina</taxon>
        <taxon>Pucciniomycetes</taxon>
        <taxon>Pucciniales</taxon>
        <taxon>Sphaerophragmiaceae</taxon>
        <taxon>Austropuccinia</taxon>
    </lineage>
</organism>
<evidence type="ECO:0000256" key="3">
    <source>
        <dbReference type="SAM" id="SignalP"/>
    </source>
</evidence>
<feature type="chain" id="PRO_5040163886" description="Inhibitor I9 domain-containing protein" evidence="3">
    <location>
        <begin position="18"/>
        <end position="135"/>
    </location>
</feature>
<dbReference type="Proteomes" id="UP000765509">
    <property type="component" value="Unassembled WGS sequence"/>
</dbReference>
<evidence type="ECO:0000256" key="1">
    <source>
        <dbReference type="ARBA" id="ARBA00038069"/>
    </source>
</evidence>
<dbReference type="GO" id="GO:0042144">
    <property type="term" value="P:vacuole fusion, non-autophagic"/>
    <property type="evidence" value="ECO:0007669"/>
    <property type="project" value="TreeGrafter"/>
</dbReference>
<feature type="domain" description="Inhibitor I9" evidence="4">
    <location>
        <begin position="66"/>
        <end position="134"/>
    </location>
</feature>
<keyword evidence="3" id="KW-0732">Signal</keyword>
<evidence type="ECO:0000259" key="4">
    <source>
        <dbReference type="Pfam" id="PF05922"/>
    </source>
</evidence>
<proteinExistence type="inferred from homology"/>
<dbReference type="InterPro" id="IPR010259">
    <property type="entry name" value="S8pro/Inhibitor_I9"/>
</dbReference>
<evidence type="ECO:0000313" key="6">
    <source>
        <dbReference type="Proteomes" id="UP000765509"/>
    </source>
</evidence>
<comment type="caution">
    <text evidence="5">The sequence shown here is derived from an EMBL/GenBank/DDBJ whole genome shotgun (WGS) entry which is preliminary data.</text>
</comment>
<evidence type="ECO:0000256" key="2">
    <source>
        <dbReference type="SAM" id="MobiDB-lite"/>
    </source>
</evidence>